<organism evidence="3 4">
    <name type="scientific">Chitinophaga caseinilytica</name>
    <dbReference type="NCBI Taxonomy" id="2267521"/>
    <lineage>
        <taxon>Bacteria</taxon>
        <taxon>Pseudomonadati</taxon>
        <taxon>Bacteroidota</taxon>
        <taxon>Chitinophagia</taxon>
        <taxon>Chitinophagales</taxon>
        <taxon>Chitinophagaceae</taxon>
        <taxon>Chitinophaga</taxon>
    </lineage>
</organism>
<dbReference type="Gene3D" id="2.60.120.1440">
    <property type="match status" value="1"/>
</dbReference>
<dbReference type="PANTHER" id="PTHR30273:SF2">
    <property type="entry name" value="PROTEIN FECR"/>
    <property type="match status" value="1"/>
</dbReference>
<dbReference type="InterPro" id="IPR032508">
    <property type="entry name" value="FecR_C"/>
</dbReference>
<proteinExistence type="predicted"/>
<dbReference type="EMBL" id="CP150096">
    <property type="protein sequence ID" value="WZN48995.1"/>
    <property type="molecule type" value="Genomic_DNA"/>
</dbReference>
<accession>A0ABZ2ZC28</accession>
<dbReference type="InterPro" id="IPR012373">
    <property type="entry name" value="Ferrdict_sens_TM"/>
</dbReference>
<sequence>MEDPRIQELLDKHAANACTPEELAELHRWYDGFPQRGTPEGKAVAGREMKQAVFDAIGGTVAVSARRRAIRTWSAAAAAVAMLAGGWWMFRQQHVSPVIVEVRVPAGDSSRNIQLPDGSRAWLAAGSTIRYREGFAGGDRHVELPDGQVFFEVGPSTEKPFRVITGKGLEVKVLGTGFTVTSWPELPQTDVYVASGAVQVSDSAGVVGVLRAKEGLGYERGKPVHKTTGDQPDPRSGTYQLKEADFATVAALVKRRFGLELRYDPKTMREVRFNAIVEGGMTAPQFFDMLQLLSGIPWKQEGNTVSFFNS</sequence>
<evidence type="ECO:0000259" key="2">
    <source>
        <dbReference type="Pfam" id="PF16344"/>
    </source>
</evidence>
<dbReference type="Pfam" id="PF04773">
    <property type="entry name" value="FecR"/>
    <property type="match status" value="1"/>
</dbReference>
<keyword evidence="4" id="KW-1185">Reference proteome</keyword>
<dbReference type="PANTHER" id="PTHR30273">
    <property type="entry name" value="PERIPLASMIC SIGNAL SENSOR AND SIGMA FACTOR ACTIVATOR FECR-RELATED"/>
    <property type="match status" value="1"/>
</dbReference>
<dbReference type="Proteomes" id="UP001449657">
    <property type="component" value="Chromosome"/>
</dbReference>
<evidence type="ECO:0000313" key="3">
    <source>
        <dbReference type="EMBL" id="WZN48995.1"/>
    </source>
</evidence>
<evidence type="ECO:0000259" key="1">
    <source>
        <dbReference type="Pfam" id="PF04773"/>
    </source>
</evidence>
<dbReference type="RefSeq" id="WP_341843570.1">
    <property type="nucleotide sequence ID" value="NZ_CP149792.1"/>
</dbReference>
<name>A0ABZ2ZC28_9BACT</name>
<reference evidence="3 4" key="1">
    <citation type="submission" date="2024-03" db="EMBL/GenBank/DDBJ databases">
        <title>Chitinophaga caseinilytica sp. nov., a casein hydrolysing bacterium isolated from forest soil.</title>
        <authorList>
            <person name="Lee D.S."/>
            <person name="Han D.M."/>
            <person name="Baek J.H."/>
            <person name="Choi D.G."/>
            <person name="Jeon J.H."/>
            <person name="Jeon C.O."/>
        </authorList>
    </citation>
    <scope>NUCLEOTIDE SEQUENCE [LARGE SCALE GENOMIC DNA]</scope>
    <source>
        <strain evidence="3 4">KACC 19118</strain>
    </source>
</reference>
<dbReference type="InterPro" id="IPR006860">
    <property type="entry name" value="FecR"/>
</dbReference>
<dbReference type="PIRSF" id="PIRSF018266">
    <property type="entry name" value="FecR"/>
    <property type="match status" value="1"/>
</dbReference>
<gene>
    <name evidence="3" type="ORF">WJU22_12530</name>
</gene>
<evidence type="ECO:0000313" key="4">
    <source>
        <dbReference type="Proteomes" id="UP001449657"/>
    </source>
</evidence>
<feature type="domain" description="FecR protein" evidence="1">
    <location>
        <begin position="108"/>
        <end position="199"/>
    </location>
</feature>
<feature type="domain" description="Protein FecR C-terminal" evidence="2">
    <location>
        <begin position="241"/>
        <end position="305"/>
    </location>
</feature>
<protein>
    <submittedName>
        <fullName evidence="3">FecR domain-containing protein</fullName>
    </submittedName>
</protein>
<dbReference type="Pfam" id="PF16344">
    <property type="entry name" value="FecR_C"/>
    <property type="match status" value="1"/>
</dbReference>
<dbReference type="Gene3D" id="3.55.50.30">
    <property type="match status" value="1"/>
</dbReference>